<feature type="region of interest" description="Disordered" evidence="1">
    <location>
        <begin position="172"/>
        <end position="237"/>
    </location>
</feature>
<feature type="non-terminal residue" evidence="2">
    <location>
        <position position="1"/>
    </location>
</feature>
<dbReference type="PANTHER" id="PTHR37984:SF13">
    <property type="entry name" value="RIBONUCLEASE H"/>
    <property type="match status" value="1"/>
</dbReference>
<sequence length="237" mass="26988">NGQAERYVRFVKSKLEAMDSEPGSLPSKIRDILFRYRATPLRCDQTPAELYLGRQVRTRLDLLKPVPKRSRESDHPLPLCPRSLDVGDRVQAKQYCNNKEIWRPGVVREKFGKLHYSIALDDGYILKRHIDQLWKSEVPSLVSSALPEIQGPQATIKPVGPTNPIRTMRELSTEETTRSFTQEVPPTQVPPDSQIPQPSHLQPGAAAIPTQTARAQQQRRHSARARQPPSYLRDYVQ</sequence>
<gene>
    <name evidence="2" type="ORF">CM83_23248</name>
</gene>
<accession>A0A0A9XI52</accession>
<name>A0A0A9XI52_LYGHE</name>
<dbReference type="PANTHER" id="PTHR37984">
    <property type="entry name" value="PROTEIN CBG26694"/>
    <property type="match status" value="1"/>
</dbReference>
<evidence type="ECO:0000256" key="1">
    <source>
        <dbReference type="SAM" id="MobiDB-lite"/>
    </source>
</evidence>
<dbReference type="InterPro" id="IPR050951">
    <property type="entry name" value="Retrovirus_Pol_polyprotein"/>
</dbReference>
<organism evidence="2">
    <name type="scientific">Lygus hesperus</name>
    <name type="common">Western plant bug</name>
    <dbReference type="NCBI Taxonomy" id="30085"/>
    <lineage>
        <taxon>Eukaryota</taxon>
        <taxon>Metazoa</taxon>
        <taxon>Ecdysozoa</taxon>
        <taxon>Arthropoda</taxon>
        <taxon>Hexapoda</taxon>
        <taxon>Insecta</taxon>
        <taxon>Pterygota</taxon>
        <taxon>Neoptera</taxon>
        <taxon>Paraneoptera</taxon>
        <taxon>Hemiptera</taxon>
        <taxon>Heteroptera</taxon>
        <taxon>Panheteroptera</taxon>
        <taxon>Cimicomorpha</taxon>
        <taxon>Miridae</taxon>
        <taxon>Mirini</taxon>
        <taxon>Lygus</taxon>
    </lineage>
</organism>
<evidence type="ECO:0000313" key="2">
    <source>
        <dbReference type="EMBL" id="JAG20407.1"/>
    </source>
</evidence>
<dbReference type="EMBL" id="GBHO01023197">
    <property type="protein sequence ID" value="JAG20407.1"/>
    <property type="molecule type" value="Transcribed_RNA"/>
</dbReference>
<feature type="compositionally biased region" description="Polar residues" evidence="1">
    <location>
        <begin position="178"/>
        <end position="200"/>
    </location>
</feature>
<feature type="compositionally biased region" description="Low complexity" evidence="1">
    <location>
        <begin position="205"/>
        <end position="216"/>
    </location>
</feature>
<protein>
    <submittedName>
        <fullName evidence="2">Uncharacterized protein K02A2.6</fullName>
    </submittedName>
</protein>
<dbReference type="InterPro" id="IPR036397">
    <property type="entry name" value="RNaseH_sf"/>
</dbReference>
<proteinExistence type="predicted"/>
<dbReference type="AlphaFoldDB" id="A0A0A9XI52"/>
<dbReference type="Gene3D" id="3.30.420.10">
    <property type="entry name" value="Ribonuclease H-like superfamily/Ribonuclease H"/>
    <property type="match status" value="1"/>
</dbReference>
<dbReference type="GO" id="GO:0003676">
    <property type="term" value="F:nucleic acid binding"/>
    <property type="evidence" value="ECO:0007669"/>
    <property type="project" value="InterPro"/>
</dbReference>
<reference evidence="2" key="2">
    <citation type="submission" date="2014-07" db="EMBL/GenBank/DDBJ databases">
        <authorList>
            <person name="Hull J."/>
        </authorList>
    </citation>
    <scope>NUCLEOTIDE SEQUENCE</scope>
</reference>
<reference evidence="2" key="1">
    <citation type="journal article" date="2014" name="PLoS ONE">
        <title>Transcriptome-Based Identification of ABC Transporters in the Western Tarnished Plant Bug Lygus hesperus.</title>
        <authorList>
            <person name="Hull J.J."/>
            <person name="Chaney K."/>
            <person name="Geib S.M."/>
            <person name="Fabrick J.A."/>
            <person name="Brent C.S."/>
            <person name="Walsh D."/>
            <person name="Lavine L.C."/>
        </authorList>
    </citation>
    <scope>NUCLEOTIDE SEQUENCE</scope>
</reference>